<proteinExistence type="predicted"/>
<gene>
    <name evidence="1" type="ORF">VB854_07230</name>
</gene>
<evidence type="ECO:0000313" key="1">
    <source>
        <dbReference type="EMBL" id="MEA5518741.1"/>
    </source>
</evidence>
<organism evidence="1 2">
    <name type="scientific">Limnoraphis robusta CCNP1315</name>
    <dbReference type="NCBI Taxonomy" id="3110306"/>
    <lineage>
        <taxon>Bacteria</taxon>
        <taxon>Bacillati</taxon>
        <taxon>Cyanobacteriota</taxon>
        <taxon>Cyanophyceae</taxon>
        <taxon>Oscillatoriophycideae</taxon>
        <taxon>Oscillatoriales</taxon>
        <taxon>Sirenicapillariaceae</taxon>
        <taxon>Limnoraphis</taxon>
    </lineage>
</organism>
<comment type="caution">
    <text evidence="1">The sequence shown here is derived from an EMBL/GenBank/DDBJ whole genome shotgun (WGS) entry which is preliminary data.</text>
</comment>
<keyword evidence="2" id="KW-1185">Reference proteome</keyword>
<dbReference type="RefSeq" id="WP_323272557.1">
    <property type="nucleotide sequence ID" value="NZ_JAYGHT010000015.1"/>
</dbReference>
<accession>A0ABU5TV09</accession>
<name>A0ABU5TV09_9CYAN</name>
<dbReference type="Proteomes" id="UP001301728">
    <property type="component" value="Unassembled WGS sequence"/>
</dbReference>
<reference evidence="1 2" key="1">
    <citation type="submission" date="2023-12" db="EMBL/GenBank/DDBJ databases">
        <title>Baltic Sea Cyanobacteria.</title>
        <authorList>
            <person name="Delbaje E."/>
            <person name="Fewer D.P."/>
            <person name="Shishido T.K."/>
        </authorList>
    </citation>
    <scope>NUCLEOTIDE SEQUENCE [LARGE SCALE GENOMIC DNA]</scope>
    <source>
        <strain evidence="1 2">CCNP 1315</strain>
    </source>
</reference>
<sequence length="221" mass="25081">MTLSELKAQAQALGLTKEFVSEHGDLRYKSTWETALNAFRSQTEPETTVSDNLFEPLAEPEVINITRESYPEIWQHLEPPTEPETLEPLQLPNKSALYDSHWVMIGDWVKLDETHTCQVTHVLAENNVEVQVDETGEVLNVTPSRLRHLTEAELDEVDDPEFAIATEPEAVPVSYQVITESPSIPPIYFSRPEQKHTLPKLPGQDFFVWLLSPPKVSVINQ</sequence>
<evidence type="ECO:0000313" key="2">
    <source>
        <dbReference type="Proteomes" id="UP001301728"/>
    </source>
</evidence>
<dbReference type="EMBL" id="JAYGHT010000015">
    <property type="protein sequence ID" value="MEA5518741.1"/>
    <property type="molecule type" value="Genomic_DNA"/>
</dbReference>
<protein>
    <submittedName>
        <fullName evidence="1">Uncharacterized protein</fullName>
    </submittedName>
</protein>